<sequence>MVSCSRDIDGSNVFSTRCNQAIEVLLAWSDFLEKTLKLHTSYH</sequence>
<dbReference type="EMBL" id="GBRH01195180">
    <property type="protein sequence ID" value="JAE02716.1"/>
    <property type="molecule type" value="Transcribed_RNA"/>
</dbReference>
<evidence type="ECO:0000313" key="1">
    <source>
        <dbReference type="EMBL" id="JAE02716.1"/>
    </source>
</evidence>
<proteinExistence type="predicted"/>
<accession>A0A0A9EXX2</accession>
<reference evidence="1" key="2">
    <citation type="journal article" date="2015" name="Data Brief">
        <title>Shoot transcriptome of the giant reed, Arundo donax.</title>
        <authorList>
            <person name="Barrero R.A."/>
            <person name="Guerrero F.D."/>
            <person name="Moolhuijzen P."/>
            <person name="Goolsby J.A."/>
            <person name="Tidwell J."/>
            <person name="Bellgard S.E."/>
            <person name="Bellgard M.I."/>
        </authorList>
    </citation>
    <scope>NUCLEOTIDE SEQUENCE</scope>
    <source>
        <tissue evidence="1">Shoot tissue taken approximately 20 cm above the soil surface</tissue>
    </source>
</reference>
<reference evidence="1" key="1">
    <citation type="submission" date="2014-09" db="EMBL/GenBank/DDBJ databases">
        <authorList>
            <person name="Magalhaes I.L.F."/>
            <person name="Oliveira U."/>
            <person name="Santos F.R."/>
            <person name="Vidigal T.H.D.A."/>
            <person name="Brescovit A.D."/>
            <person name="Santos A.J."/>
        </authorList>
    </citation>
    <scope>NUCLEOTIDE SEQUENCE</scope>
    <source>
        <tissue evidence="1">Shoot tissue taken approximately 20 cm above the soil surface</tissue>
    </source>
</reference>
<protein>
    <submittedName>
        <fullName evidence="1">Uncharacterized protein</fullName>
    </submittedName>
</protein>
<dbReference type="AlphaFoldDB" id="A0A0A9EXX2"/>
<name>A0A0A9EXX2_ARUDO</name>
<organism evidence="1">
    <name type="scientific">Arundo donax</name>
    <name type="common">Giant reed</name>
    <name type="synonym">Donax arundinaceus</name>
    <dbReference type="NCBI Taxonomy" id="35708"/>
    <lineage>
        <taxon>Eukaryota</taxon>
        <taxon>Viridiplantae</taxon>
        <taxon>Streptophyta</taxon>
        <taxon>Embryophyta</taxon>
        <taxon>Tracheophyta</taxon>
        <taxon>Spermatophyta</taxon>
        <taxon>Magnoliopsida</taxon>
        <taxon>Liliopsida</taxon>
        <taxon>Poales</taxon>
        <taxon>Poaceae</taxon>
        <taxon>PACMAD clade</taxon>
        <taxon>Arundinoideae</taxon>
        <taxon>Arundineae</taxon>
        <taxon>Arundo</taxon>
    </lineage>
</organism>